<dbReference type="Proteomes" id="UP000593567">
    <property type="component" value="Unassembled WGS sequence"/>
</dbReference>
<sequence>MHAEDETFLQRIITGDETWVHHYEPESKRRSMEWRHADSPRKNKFKSQPSAGKVMATVFWDYQGVILIDFMAKGTTINSEAYIETLRKLKTRLKRCRPNVNVANMLLQHDNARPHTSLRTREEITRHGWTTLPHPPYSPDLAPSDFHLFGPMKEGLRGQQFSTDEEVKTAVRSWLRSQPSSFYEAGILALIKRWTAAVDNGGNYIEK</sequence>
<keyword evidence="2" id="KW-1185">Reference proteome</keyword>
<name>A0A7J7KKH6_BUGNE</name>
<dbReference type="Pfam" id="PF01359">
    <property type="entry name" value="Transposase_1"/>
    <property type="match status" value="1"/>
</dbReference>
<dbReference type="GO" id="GO:0003676">
    <property type="term" value="F:nucleic acid binding"/>
    <property type="evidence" value="ECO:0007669"/>
    <property type="project" value="InterPro"/>
</dbReference>
<dbReference type="PANTHER" id="PTHR46060:SF1">
    <property type="entry name" value="MARINER MOS1 TRANSPOSASE-LIKE PROTEIN"/>
    <property type="match status" value="1"/>
</dbReference>
<evidence type="ECO:0000313" key="1">
    <source>
        <dbReference type="EMBL" id="KAF6038777.1"/>
    </source>
</evidence>
<organism evidence="1 2">
    <name type="scientific">Bugula neritina</name>
    <name type="common">Brown bryozoan</name>
    <name type="synonym">Sertularia neritina</name>
    <dbReference type="NCBI Taxonomy" id="10212"/>
    <lineage>
        <taxon>Eukaryota</taxon>
        <taxon>Metazoa</taxon>
        <taxon>Spiralia</taxon>
        <taxon>Lophotrochozoa</taxon>
        <taxon>Bryozoa</taxon>
        <taxon>Gymnolaemata</taxon>
        <taxon>Cheilostomatida</taxon>
        <taxon>Flustrina</taxon>
        <taxon>Buguloidea</taxon>
        <taxon>Bugulidae</taxon>
        <taxon>Bugula</taxon>
    </lineage>
</organism>
<dbReference type="InterPro" id="IPR036397">
    <property type="entry name" value="RNaseH_sf"/>
</dbReference>
<dbReference type="Gene3D" id="3.30.420.10">
    <property type="entry name" value="Ribonuclease H-like superfamily/Ribonuclease H"/>
    <property type="match status" value="1"/>
</dbReference>
<dbReference type="EMBL" id="VXIV02000357">
    <property type="protein sequence ID" value="KAF6038777.1"/>
    <property type="molecule type" value="Genomic_DNA"/>
</dbReference>
<accession>A0A7J7KKH6</accession>
<dbReference type="AlphaFoldDB" id="A0A7J7KKH6"/>
<dbReference type="InterPro" id="IPR052709">
    <property type="entry name" value="Transposase-MT_Hybrid"/>
</dbReference>
<gene>
    <name evidence="1" type="ORF">EB796_002914</name>
</gene>
<reference evidence="1" key="1">
    <citation type="submission" date="2020-06" db="EMBL/GenBank/DDBJ databases">
        <title>Draft genome of Bugula neritina, a colonial animal packing powerful symbionts and potential medicines.</title>
        <authorList>
            <person name="Rayko M."/>
        </authorList>
    </citation>
    <scope>NUCLEOTIDE SEQUENCE [LARGE SCALE GENOMIC DNA]</scope>
    <source>
        <strain evidence="1">Kwan_BN1</strain>
    </source>
</reference>
<comment type="caution">
    <text evidence="1">The sequence shown here is derived from an EMBL/GenBank/DDBJ whole genome shotgun (WGS) entry which is preliminary data.</text>
</comment>
<dbReference type="PANTHER" id="PTHR46060">
    <property type="entry name" value="MARINER MOS1 TRANSPOSASE-LIKE PROTEIN"/>
    <property type="match status" value="1"/>
</dbReference>
<dbReference type="OrthoDB" id="10018757at2759"/>
<evidence type="ECO:0000313" key="2">
    <source>
        <dbReference type="Proteomes" id="UP000593567"/>
    </source>
</evidence>
<protein>
    <submittedName>
        <fullName evidence="1">Uncharacterized protein</fullName>
    </submittedName>
</protein>
<proteinExistence type="predicted"/>
<dbReference type="InterPro" id="IPR001888">
    <property type="entry name" value="Transposase_1"/>
</dbReference>